<evidence type="ECO:0000313" key="3">
    <source>
        <dbReference type="Proteomes" id="UP000245771"/>
    </source>
</evidence>
<dbReference type="PANTHER" id="PTHR10826">
    <property type="entry name" value="COMPLEMENT COMPONENT 1"/>
    <property type="match status" value="1"/>
</dbReference>
<keyword evidence="3" id="KW-1185">Reference proteome</keyword>
<sequence length="260" mass="29466">MQTARNAQRITISANHLSNQNLLKRSNPTFFRPFHSSKPILGAGESDIELSTRLAQEIEYERENNVNPNESSNEPAFLTNFRSQGIWKIEDQPGSDEIALIRDFGNEHIRVLFSIGDIGESAEADEMEESEDMNETKEEEEETPAFPVRCAITISKQSQGALTIDAQAIDGSFTIENISFYKDAKLATDLTAEADWARRGLYIGPQFDTLDQSVQEQFEHFLEERGIATELALFIPNFAEFKEQREYCAWLENVKAFVDA</sequence>
<dbReference type="Pfam" id="PF02330">
    <property type="entry name" value="MAM33"/>
    <property type="match status" value="1"/>
</dbReference>
<dbReference type="InterPro" id="IPR003428">
    <property type="entry name" value="MAM33"/>
</dbReference>
<dbReference type="InterPro" id="IPR036561">
    <property type="entry name" value="MAM33_sf"/>
</dbReference>
<dbReference type="Gene3D" id="3.10.280.10">
    <property type="entry name" value="Mitochondrial glycoprotein"/>
    <property type="match status" value="1"/>
</dbReference>
<dbReference type="SUPFAM" id="SSF54529">
    <property type="entry name" value="Mitochondrial glycoprotein MAM33-like"/>
    <property type="match status" value="1"/>
</dbReference>
<dbReference type="RefSeq" id="XP_025351648.1">
    <property type="nucleotide sequence ID" value="XM_025496848.1"/>
</dbReference>
<name>A0A316V1B9_9BASI</name>
<reference evidence="2 3" key="1">
    <citation type="journal article" date="2018" name="Mol. Biol. Evol.">
        <title>Broad Genomic Sampling Reveals a Smut Pathogenic Ancestry of the Fungal Clade Ustilaginomycotina.</title>
        <authorList>
            <person name="Kijpornyongpan T."/>
            <person name="Mondo S.J."/>
            <person name="Barry K."/>
            <person name="Sandor L."/>
            <person name="Lee J."/>
            <person name="Lipzen A."/>
            <person name="Pangilinan J."/>
            <person name="LaButti K."/>
            <person name="Hainaut M."/>
            <person name="Henrissat B."/>
            <person name="Grigoriev I.V."/>
            <person name="Spatafora J.W."/>
            <person name="Aime M.C."/>
        </authorList>
    </citation>
    <scope>NUCLEOTIDE SEQUENCE [LARGE SCALE GENOMIC DNA]</scope>
    <source>
        <strain evidence="2 3">MCA 3882</strain>
    </source>
</reference>
<dbReference type="OrthoDB" id="278212at2759"/>
<dbReference type="STRING" id="1280837.A0A316V1B9"/>
<dbReference type="GeneID" id="37018629"/>
<dbReference type="InParanoid" id="A0A316V1B9"/>
<evidence type="ECO:0000256" key="1">
    <source>
        <dbReference type="SAM" id="MobiDB-lite"/>
    </source>
</evidence>
<dbReference type="GO" id="GO:0042256">
    <property type="term" value="P:cytosolic ribosome assembly"/>
    <property type="evidence" value="ECO:0007669"/>
    <property type="project" value="TreeGrafter"/>
</dbReference>
<feature type="region of interest" description="Disordered" evidence="1">
    <location>
        <begin position="124"/>
        <end position="144"/>
    </location>
</feature>
<gene>
    <name evidence="2" type="ORF">FA14DRAFT_128330</name>
</gene>
<organism evidence="2 3">
    <name type="scientific">Meira miltonrushii</name>
    <dbReference type="NCBI Taxonomy" id="1280837"/>
    <lineage>
        <taxon>Eukaryota</taxon>
        <taxon>Fungi</taxon>
        <taxon>Dikarya</taxon>
        <taxon>Basidiomycota</taxon>
        <taxon>Ustilaginomycotina</taxon>
        <taxon>Exobasidiomycetes</taxon>
        <taxon>Exobasidiales</taxon>
        <taxon>Brachybasidiaceae</taxon>
        <taxon>Meira</taxon>
    </lineage>
</organism>
<evidence type="ECO:0000313" key="2">
    <source>
        <dbReference type="EMBL" id="PWN31346.1"/>
    </source>
</evidence>
<dbReference type="AlphaFoldDB" id="A0A316V1B9"/>
<proteinExistence type="predicted"/>
<dbReference type="Proteomes" id="UP000245771">
    <property type="component" value="Unassembled WGS sequence"/>
</dbReference>
<feature type="compositionally biased region" description="Acidic residues" evidence="1">
    <location>
        <begin position="124"/>
        <end position="143"/>
    </location>
</feature>
<dbReference type="FunCoup" id="A0A316V1B9">
    <property type="interactions" value="106"/>
</dbReference>
<protein>
    <submittedName>
        <fullName evidence="2">Mitochondrial glyco protein</fullName>
    </submittedName>
</protein>
<accession>A0A316V1B9</accession>
<dbReference type="PANTHER" id="PTHR10826:SF1">
    <property type="entry name" value="COMPLEMENT COMPONENT 1 Q SUBCOMPONENT-BINDING PROTEIN, MITOCHONDRIAL"/>
    <property type="match status" value="1"/>
</dbReference>
<dbReference type="EMBL" id="KZ819611">
    <property type="protein sequence ID" value="PWN31346.1"/>
    <property type="molecule type" value="Genomic_DNA"/>
</dbReference>
<dbReference type="GO" id="GO:0005759">
    <property type="term" value="C:mitochondrial matrix"/>
    <property type="evidence" value="ECO:0007669"/>
    <property type="project" value="InterPro"/>
</dbReference>